<dbReference type="EMBL" id="JAZGQO010000002">
    <property type="protein sequence ID" value="KAK6191295.1"/>
    <property type="molecule type" value="Genomic_DNA"/>
</dbReference>
<feature type="signal peptide" evidence="1">
    <location>
        <begin position="1"/>
        <end position="19"/>
    </location>
</feature>
<keyword evidence="1" id="KW-0732">Signal</keyword>
<evidence type="ECO:0000313" key="3">
    <source>
        <dbReference type="Proteomes" id="UP001347796"/>
    </source>
</evidence>
<dbReference type="Proteomes" id="UP001347796">
    <property type="component" value="Unassembled WGS sequence"/>
</dbReference>
<accession>A0AAN8KD03</accession>
<keyword evidence="3" id="KW-1185">Reference proteome</keyword>
<dbReference type="PANTHER" id="PTHR33539:SF1">
    <property type="entry name" value="UPF0764 PROTEIN C16ORF89"/>
    <property type="match status" value="1"/>
</dbReference>
<dbReference type="GO" id="GO:0016020">
    <property type="term" value="C:membrane"/>
    <property type="evidence" value="ECO:0007669"/>
    <property type="project" value="TreeGrafter"/>
</dbReference>
<dbReference type="AlphaFoldDB" id="A0AAN8KD03"/>
<organism evidence="2 3">
    <name type="scientific">Patella caerulea</name>
    <name type="common">Rayed Mediterranean limpet</name>
    <dbReference type="NCBI Taxonomy" id="87958"/>
    <lineage>
        <taxon>Eukaryota</taxon>
        <taxon>Metazoa</taxon>
        <taxon>Spiralia</taxon>
        <taxon>Lophotrochozoa</taxon>
        <taxon>Mollusca</taxon>
        <taxon>Gastropoda</taxon>
        <taxon>Patellogastropoda</taxon>
        <taxon>Patelloidea</taxon>
        <taxon>Patellidae</taxon>
        <taxon>Patella</taxon>
    </lineage>
</organism>
<name>A0AAN8KD03_PATCE</name>
<evidence type="ECO:0000313" key="2">
    <source>
        <dbReference type="EMBL" id="KAK6191295.1"/>
    </source>
</evidence>
<dbReference type="GO" id="GO:0005829">
    <property type="term" value="C:cytosol"/>
    <property type="evidence" value="ECO:0007669"/>
    <property type="project" value="TreeGrafter"/>
</dbReference>
<evidence type="ECO:0000256" key="1">
    <source>
        <dbReference type="SAM" id="SignalP"/>
    </source>
</evidence>
<sequence length="336" mass="39108">MAAVKTYLALVCLTQYCLCSTLPENRFLFEKVLIGVERAAKFFSEDYSDLNVDGLYGLRLAEGQIIEAVNECEKKDCEEELVDTLRRLKEIVSTTSFRSLPYLQEADADYYRRFLPVIDKPYLLEYTPHRFHKLDEVKIGTYDDYEEEYGDMCYARLIGSYTEQGRKIPRCNATNDCWHFMTKGNTGRYFITHQLLYFVLAEHLGCPHVFDEFTNQTNPREVLNRMCKNIYVESTKLVENGSVDEMDQDLFLEQTVLCGSLGYEDFQRPDWMRMVLKWQRRDGCFAMPLVAEYLEKESTGRKLLREAAMKDGCLAHKSGLGFSVLATYLRYLVNTL</sequence>
<comment type="caution">
    <text evidence="2">The sequence shown here is derived from an EMBL/GenBank/DDBJ whole genome shotgun (WGS) entry which is preliminary data.</text>
</comment>
<dbReference type="InterPro" id="IPR031751">
    <property type="entry name" value="DUF4735"/>
</dbReference>
<proteinExistence type="predicted"/>
<feature type="chain" id="PRO_5042955039" evidence="1">
    <location>
        <begin position="20"/>
        <end position="336"/>
    </location>
</feature>
<reference evidence="2 3" key="1">
    <citation type="submission" date="2024-01" db="EMBL/GenBank/DDBJ databases">
        <title>The genome of the rayed Mediterranean limpet Patella caerulea (Linnaeus, 1758).</title>
        <authorList>
            <person name="Anh-Thu Weber A."/>
            <person name="Halstead-Nussloch G."/>
        </authorList>
    </citation>
    <scope>NUCLEOTIDE SEQUENCE [LARGE SCALE GENOMIC DNA]</scope>
    <source>
        <strain evidence="2">AATW-2023a</strain>
        <tissue evidence="2">Whole specimen</tissue>
    </source>
</reference>
<gene>
    <name evidence="2" type="ORF">SNE40_003022</name>
</gene>
<dbReference type="Pfam" id="PF15882">
    <property type="entry name" value="DUF4735"/>
    <property type="match status" value="1"/>
</dbReference>
<dbReference type="PANTHER" id="PTHR33539">
    <property type="entry name" value="UPF0764 PROTEIN C16ORF89"/>
    <property type="match status" value="1"/>
</dbReference>
<protein>
    <submittedName>
        <fullName evidence="2">Uncharacterized protein</fullName>
    </submittedName>
</protein>